<protein>
    <recommendedName>
        <fullName evidence="15">Riboflavin biosynthesis protein</fullName>
    </recommendedName>
    <domain>
        <recommendedName>
            <fullName evidence="15">Riboflavin kinase</fullName>
            <ecNumber evidence="15">2.7.1.26</ecNumber>
        </recommendedName>
        <alternativeName>
            <fullName evidence="15">Flavokinase</fullName>
        </alternativeName>
    </domain>
    <domain>
        <recommendedName>
            <fullName evidence="15">FMN adenylyltransferase</fullName>
            <ecNumber evidence="15">2.7.7.2</ecNumber>
        </recommendedName>
        <alternativeName>
            <fullName evidence="15">FAD pyrophosphorylase</fullName>
        </alternativeName>
        <alternativeName>
            <fullName evidence="15">FAD synthase</fullName>
        </alternativeName>
    </domain>
</protein>
<feature type="domain" description="Riboflavin kinase" evidence="16">
    <location>
        <begin position="183"/>
        <end position="308"/>
    </location>
</feature>
<keyword evidence="12" id="KW-0511">Multifunctional enzyme</keyword>
<dbReference type="OrthoDB" id="9803667at2"/>
<dbReference type="InterPro" id="IPR015865">
    <property type="entry name" value="Riboflavin_kinase_bac/euk"/>
</dbReference>
<keyword evidence="8 15" id="KW-0547">Nucleotide-binding</keyword>
<evidence type="ECO:0000256" key="11">
    <source>
        <dbReference type="ARBA" id="ARBA00022840"/>
    </source>
</evidence>
<dbReference type="PANTHER" id="PTHR22749">
    <property type="entry name" value="RIBOFLAVIN KINASE/FMN ADENYLYLTRANSFERASE"/>
    <property type="match status" value="1"/>
</dbReference>
<dbReference type="GO" id="GO:0009398">
    <property type="term" value="P:FMN biosynthetic process"/>
    <property type="evidence" value="ECO:0007669"/>
    <property type="project" value="UniProtKB-UniRule"/>
</dbReference>
<dbReference type="PANTHER" id="PTHR22749:SF6">
    <property type="entry name" value="RIBOFLAVIN KINASE"/>
    <property type="match status" value="1"/>
</dbReference>
<dbReference type="CDD" id="cd02064">
    <property type="entry name" value="FAD_synthetase_N"/>
    <property type="match status" value="1"/>
</dbReference>
<keyword evidence="6 15" id="KW-0808">Transferase</keyword>
<keyword evidence="5 15" id="KW-0288">FMN</keyword>
<evidence type="ECO:0000256" key="15">
    <source>
        <dbReference type="PIRNR" id="PIRNR004491"/>
    </source>
</evidence>
<comment type="pathway">
    <text evidence="3 15">Cofactor biosynthesis; FMN biosynthesis; FMN from riboflavin (ATP route): step 1/1.</text>
</comment>
<evidence type="ECO:0000256" key="1">
    <source>
        <dbReference type="ARBA" id="ARBA00002121"/>
    </source>
</evidence>
<dbReference type="Gene3D" id="3.40.50.620">
    <property type="entry name" value="HUPs"/>
    <property type="match status" value="1"/>
</dbReference>
<dbReference type="InterPro" id="IPR015864">
    <property type="entry name" value="FAD_synthase"/>
</dbReference>
<keyword evidence="7 15" id="KW-0548">Nucleotidyltransferase</keyword>
<dbReference type="Gene3D" id="2.40.30.30">
    <property type="entry name" value="Riboflavin kinase-like"/>
    <property type="match status" value="1"/>
</dbReference>
<comment type="function">
    <text evidence="1">Catalyzes the phosphorylation of riboflavin to FMN followed by the adenylation of FMN to FAD.</text>
</comment>
<evidence type="ECO:0000256" key="12">
    <source>
        <dbReference type="ARBA" id="ARBA00023268"/>
    </source>
</evidence>
<dbReference type="GO" id="GO:0008531">
    <property type="term" value="F:riboflavin kinase activity"/>
    <property type="evidence" value="ECO:0007669"/>
    <property type="project" value="UniProtKB-UniRule"/>
</dbReference>
<reference evidence="17 18" key="1">
    <citation type="submission" date="2018-07" db="EMBL/GenBank/DDBJ databases">
        <title>Corallincola holothuriorum sp. nov., a new facultative anaerobe isolated from sea cucumber Apostichopus japonicus.</title>
        <authorList>
            <person name="Xia H."/>
        </authorList>
    </citation>
    <scope>NUCLEOTIDE SEQUENCE [LARGE SCALE GENOMIC DNA]</scope>
    <source>
        <strain evidence="17 18">C4</strain>
    </source>
</reference>
<name>A0A368N696_9GAMM</name>
<sequence length="315" mass="34965">MELIRGAHNILPQHHGCVLTIGNFDGVHLGHQAVIQSLADKGRELSLPVTVMTFEPQPQELFQPDLAPPRLCSLTEKVVQLSELAVARILCITFSRRLASMEPEQFVRELLVEKLGVRHLVVGDDFCFGKARRGDFKMLVEAGQRYGFGVESTQSFRLQQQRISSTLIRQALADGQLDKAATMLGRPYSISGRVSHGDKKGRLLGFPTANLALKRHKAALSGVFAVKVRLFNGEPDCDGVANIGYRPTMNGQQARLEVHLFDYAGDLYGQRIEVQLLSKLRDEIKFEAFEQLTAQIKLDVKQAKACFADGLGTRI</sequence>
<keyword evidence="18" id="KW-1185">Reference proteome</keyword>
<dbReference type="Pfam" id="PF06574">
    <property type="entry name" value="FAD_syn"/>
    <property type="match status" value="1"/>
</dbReference>
<organism evidence="17 18">
    <name type="scientific">Corallincola holothuriorum</name>
    <dbReference type="NCBI Taxonomy" id="2282215"/>
    <lineage>
        <taxon>Bacteria</taxon>
        <taxon>Pseudomonadati</taxon>
        <taxon>Pseudomonadota</taxon>
        <taxon>Gammaproteobacteria</taxon>
        <taxon>Alteromonadales</taxon>
        <taxon>Psychromonadaceae</taxon>
        <taxon>Corallincola</taxon>
    </lineage>
</organism>
<dbReference type="EC" id="2.7.1.26" evidence="15"/>
<keyword evidence="11 15" id="KW-0067">ATP-binding</keyword>
<dbReference type="SMART" id="SM00904">
    <property type="entry name" value="Flavokinase"/>
    <property type="match status" value="1"/>
</dbReference>
<dbReference type="Proteomes" id="UP000252558">
    <property type="component" value="Unassembled WGS sequence"/>
</dbReference>
<dbReference type="AlphaFoldDB" id="A0A368N696"/>
<evidence type="ECO:0000256" key="14">
    <source>
        <dbReference type="ARBA" id="ARBA00049494"/>
    </source>
</evidence>
<evidence type="ECO:0000256" key="6">
    <source>
        <dbReference type="ARBA" id="ARBA00022679"/>
    </source>
</evidence>
<dbReference type="NCBIfam" id="NF004160">
    <property type="entry name" value="PRK05627.1-3"/>
    <property type="match status" value="1"/>
</dbReference>
<dbReference type="RefSeq" id="WP_114339196.1">
    <property type="nucleotide sequence ID" value="NZ_QPID01000009.1"/>
</dbReference>
<evidence type="ECO:0000256" key="8">
    <source>
        <dbReference type="ARBA" id="ARBA00022741"/>
    </source>
</evidence>
<dbReference type="NCBIfam" id="NF004159">
    <property type="entry name" value="PRK05627.1-2"/>
    <property type="match status" value="1"/>
</dbReference>
<comment type="catalytic activity">
    <reaction evidence="13 15">
        <text>riboflavin + ATP = FMN + ADP + H(+)</text>
        <dbReference type="Rhea" id="RHEA:14357"/>
        <dbReference type="ChEBI" id="CHEBI:15378"/>
        <dbReference type="ChEBI" id="CHEBI:30616"/>
        <dbReference type="ChEBI" id="CHEBI:57986"/>
        <dbReference type="ChEBI" id="CHEBI:58210"/>
        <dbReference type="ChEBI" id="CHEBI:456216"/>
        <dbReference type="EC" id="2.7.1.26"/>
    </reaction>
</comment>
<dbReference type="PIRSF" id="PIRSF004491">
    <property type="entry name" value="FAD_Synth"/>
    <property type="match status" value="1"/>
</dbReference>
<dbReference type="GO" id="GO:0005524">
    <property type="term" value="F:ATP binding"/>
    <property type="evidence" value="ECO:0007669"/>
    <property type="project" value="UniProtKB-UniRule"/>
</dbReference>
<dbReference type="FunFam" id="3.40.50.620:FF:000021">
    <property type="entry name" value="Riboflavin biosynthesis protein"/>
    <property type="match status" value="1"/>
</dbReference>
<evidence type="ECO:0000256" key="4">
    <source>
        <dbReference type="ARBA" id="ARBA00022630"/>
    </source>
</evidence>
<dbReference type="SUPFAM" id="SSF52374">
    <property type="entry name" value="Nucleotidylyl transferase"/>
    <property type="match status" value="1"/>
</dbReference>
<dbReference type="UniPathway" id="UPA00277">
    <property type="reaction ID" value="UER00407"/>
</dbReference>
<dbReference type="UniPathway" id="UPA00276">
    <property type="reaction ID" value="UER00406"/>
</dbReference>
<dbReference type="SUPFAM" id="SSF82114">
    <property type="entry name" value="Riboflavin kinase-like"/>
    <property type="match status" value="1"/>
</dbReference>
<dbReference type="InterPro" id="IPR004821">
    <property type="entry name" value="Cyt_trans-like"/>
</dbReference>
<dbReference type="EMBL" id="QPID01000009">
    <property type="protein sequence ID" value="RCU45746.1"/>
    <property type="molecule type" value="Genomic_DNA"/>
</dbReference>
<gene>
    <name evidence="17" type="ORF">DU002_14915</name>
</gene>
<dbReference type="GO" id="GO:0003919">
    <property type="term" value="F:FMN adenylyltransferase activity"/>
    <property type="evidence" value="ECO:0007669"/>
    <property type="project" value="UniProtKB-UniRule"/>
</dbReference>
<evidence type="ECO:0000256" key="9">
    <source>
        <dbReference type="ARBA" id="ARBA00022777"/>
    </source>
</evidence>
<evidence type="ECO:0000256" key="5">
    <source>
        <dbReference type="ARBA" id="ARBA00022643"/>
    </source>
</evidence>
<comment type="caution">
    <text evidence="17">The sequence shown here is derived from an EMBL/GenBank/DDBJ whole genome shotgun (WGS) entry which is preliminary data.</text>
</comment>
<evidence type="ECO:0000256" key="7">
    <source>
        <dbReference type="ARBA" id="ARBA00022695"/>
    </source>
</evidence>
<accession>A0A368N696</accession>
<keyword evidence="10 15" id="KW-0274">FAD</keyword>
<comment type="similarity">
    <text evidence="15">Belongs to the ribF family.</text>
</comment>
<dbReference type="NCBIfam" id="TIGR00125">
    <property type="entry name" value="cyt_tran_rel"/>
    <property type="match status" value="1"/>
</dbReference>
<evidence type="ECO:0000256" key="3">
    <source>
        <dbReference type="ARBA" id="ARBA00005201"/>
    </source>
</evidence>
<dbReference type="GO" id="GO:0009231">
    <property type="term" value="P:riboflavin biosynthetic process"/>
    <property type="evidence" value="ECO:0007669"/>
    <property type="project" value="InterPro"/>
</dbReference>
<evidence type="ECO:0000313" key="18">
    <source>
        <dbReference type="Proteomes" id="UP000252558"/>
    </source>
</evidence>
<keyword evidence="9 15" id="KW-0418">Kinase</keyword>
<dbReference type="NCBIfam" id="NF004163">
    <property type="entry name" value="PRK05627.1-6"/>
    <property type="match status" value="1"/>
</dbReference>
<comment type="catalytic activity">
    <reaction evidence="14 15">
        <text>FMN + ATP + H(+) = FAD + diphosphate</text>
        <dbReference type="Rhea" id="RHEA:17237"/>
        <dbReference type="ChEBI" id="CHEBI:15378"/>
        <dbReference type="ChEBI" id="CHEBI:30616"/>
        <dbReference type="ChEBI" id="CHEBI:33019"/>
        <dbReference type="ChEBI" id="CHEBI:57692"/>
        <dbReference type="ChEBI" id="CHEBI:58210"/>
        <dbReference type="EC" id="2.7.7.2"/>
    </reaction>
</comment>
<dbReference type="InterPro" id="IPR023465">
    <property type="entry name" value="Riboflavin_kinase_dom_sf"/>
</dbReference>
<evidence type="ECO:0000256" key="13">
    <source>
        <dbReference type="ARBA" id="ARBA00047880"/>
    </source>
</evidence>
<keyword evidence="4 15" id="KW-0285">Flavoprotein</keyword>
<dbReference type="Pfam" id="PF01687">
    <property type="entry name" value="Flavokinase"/>
    <property type="match status" value="1"/>
</dbReference>
<evidence type="ECO:0000259" key="16">
    <source>
        <dbReference type="SMART" id="SM00904"/>
    </source>
</evidence>
<proteinExistence type="inferred from homology"/>
<dbReference type="GO" id="GO:0006747">
    <property type="term" value="P:FAD biosynthetic process"/>
    <property type="evidence" value="ECO:0007669"/>
    <property type="project" value="UniProtKB-UniRule"/>
</dbReference>
<comment type="pathway">
    <text evidence="2 15">Cofactor biosynthesis; FAD biosynthesis; FAD from FMN: step 1/1.</text>
</comment>
<evidence type="ECO:0000313" key="17">
    <source>
        <dbReference type="EMBL" id="RCU45746.1"/>
    </source>
</evidence>
<evidence type="ECO:0000256" key="10">
    <source>
        <dbReference type="ARBA" id="ARBA00022827"/>
    </source>
</evidence>
<dbReference type="InterPro" id="IPR002606">
    <property type="entry name" value="Riboflavin_kinase_bac"/>
</dbReference>
<evidence type="ECO:0000256" key="2">
    <source>
        <dbReference type="ARBA" id="ARBA00004726"/>
    </source>
</evidence>
<dbReference type="InterPro" id="IPR014729">
    <property type="entry name" value="Rossmann-like_a/b/a_fold"/>
</dbReference>
<dbReference type="NCBIfam" id="TIGR00083">
    <property type="entry name" value="ribF"/>
    <property type="match status" value="1"/>
</dbReference>
<dbReference type="InterPro" id="IPR023468">
    <property type="entry name" value="Riboflavin_kinase"/>
</dbReference>
<dbReference type="NCBIfam" id="NF004162">
    <property type="entry name" value="PRK05627.1-5"/>
    <property type="match status" value="1"/>
</dbReference>
<dbReference type="EC" id="2.7.7.2" evidence="15"/>